<dbReference type="EMBL" id="LHCI01000106">
    <property type="protein sequence ID" value="KOX89387.1"/>
    <property type="molecule type" value="Genomic_DNA"/>
</dbReference>
<proteinExistence type="predicted"/>
<dbReference type="InterPro" id="IPR002491">
    <property type="entry name" value="ABC_transptr_periplasmic_BD"/>
</dbReference>
<gene>
    <name evidence="2" type="ORF">BVI061214_00548</name>
</gene>
<reference evidence="2 3" key="1">
    <citation type="submission" date="2015-07" db="EMBL/GenBank/DDBJ databases">
        <authorList>
            <person name="Noorani M."/>
        </authorList>
    </citation>
    <scope>NUCLEOTIDE SEQUENCE [LARGE SCALE GENOMIC DNA]</scope>
    <source>
        <strain evidence="3">ATCC 25104 / DSM 625 / JCM 10724 / NBRC 103206 / NCIMB 11243 / YT-1</strain>
    </source>
</reference>
<feature type="domain" description="Fe/B12 periplasmic-binding" evidence="1">
    <location>
        <begin position="3"/>
        <end position="187"/>
    </location>
</feature>
<sequence>MRVASLVPSGTLMLRALGVEPVGVSHSCPNPTGLPVLTESLIPEGLSQEEIDQRVREAYRKGLSLYRVRGEVLSALAPDLLLTQGVCEVCAPTPKEVGLALGFLTQAPKVLELRGTRLEDLFRDLEALGRALGREDEALALARALKERLAALPPPPSPRPRVVFLEWLDPPYLGGHWVPEMVALAGGAYLGPGPGEASRRASPEDLPQAQVVFLAFCGYGLEAAREAVEAHLARGGWLGEYLKGKRGYLLDAAPFQALTPLVVEGVGLLARLLRGERVLGALELSLP</sequence>
<comment type="caution">
    <text evidence="2">The sequence shown here is derived from an EMBL/GenBank/DDBJ whole genome shotgun (WGS) entry which is preliminary data.</text>
</comment>
<dbReference type="PATRIC" id="fig|271.14.peg.635"/>
<evidence type="ECO:0000313" key="2">
    <source>
        <dbReference type="EMBL" id="KOX89387.1"/>
    </source>
</evidence>
<dbReference type="PANTHER" id="PTHR42860:SF1">
    <property type="entry name" value="VITAMIN B12-BINDING PROTEIN"/>
    <property type="match status" value="1"/>
</dbReference>
<accession>A0A0M9ACQ7</accession>
<dbReference type="RefSeq" id="WP_053767235.1">
    <property type="nucleotide sequence ID" value="NZ_LHCI01000106.1"/>
</dbReference>
<dbReference type="AlphaFoldDB" id="A0A0M9ACQ7"/>
<dbReference type="PANTHER" id="PTHR42860">
    <property type="entry name" value="VITAMIN B12-BINDING PROTEIN"/>
    <property type="match status" value="1"/>
</dbReference>
<dbReference type="Pfam" id="PF01497">
    <property type="entry name" value="Peripla_BP_2"/>
    <property type="match status" value="1"/>
</dbReference>
<organism evidence="2 3">
    <name type="scientific">Thermus aquaticus</name>
    <dbReference type="NCBI Taxonomy" id="271"/>
    <lineage>
        <taxon>Bacteria</taxon>
        <taxon>Thermotogati</taxon>
        <taxon>Deinococcota</taxon>
        <taxon>Deinococci</taxon>
        <taxon>Thermales</taxon>
        <taxon>Thermaceae</taxon>
        <taxon>Thermus</taxon>
    </lineage>
</organism>
<dbReference type="SUPFAM" id="SSF53807">
    <property type="entry name" value="Helical backbone' metal receptor"/>
    <property type="match status" value="1"/>
</dbReference>
<evidence type="ECO:0000313" key="3">
    <source>
        <dbReference type="Proteomes" id="UP000037685"/>
    </source>
</evidence>
<name>A0A0M9ACQ7_THEAQ</name>
<dbReference type="Proteomes" id="UP000037685">
    <property type="component" value="Unassembled WGS sequence"/>
</dbReference>
<evidence type="ECO:0000259" key="1">
    <source>
        <dbReference type="Pfam" id="PF01497"/>
    </source>
</evidence>
<dbReference type="InterPro" id="IPR051030">
    <property type="entry name" value="Vitamin_B12-ABC_binding"/>
</dbReference>
<protein>
    <submittedName>
        <fullName evidence="2">Periplasmic binding protein</fullName>
    </submittedName>
</protein>
<dbReference type="Gene3D" id="3.40.50.1980">
    <property type="entry name" value="Nitrogenase molybdenum iron protein domain"/>
    <property type="match status" value="2"/>
</dbReference>